<dbReference type="UniPathway" id="UPA00223"/>
<evidence type="ECO:0000313" key="11">
    <source>
        <dbReference type="Proteomes" id="UP000218831"/>
    </source>
</evidence>
<keyword evidence="4 7" id="KW-0808">Transferase</keyword>
<evidence type="ECO:0000256" key="6">
    <source>
        <dbReference type="ARBA" id="ARBA00049288"/>
    </source>
</evidence>
<name>A0A2A2GFT0_9BACT</name>
<dbReference type="GO" id="GO:0036440">
    <property type="term" value="F:citrate synthase activity"/>
    <property type="evidence" value="ECO:0007669"/>
    <property type="project" value="UniProtKB-EC"/>
</dbReference>
<dbReference type="OrthoDB" id="9800864at2"/>
<dbReference type="PROSITE" id="PS00480">
    <property type="entry name" value="CITRATE_SYNTHASE"/>
    <property type="match status" value="1"/>
</dbReference>
<dbReference type="EMBL" id="NSKE01000001">
    <property type="protein sequence ID" value="PAU95715.1"/>
    <property type="molecule type" value="Genomic_DNA"/>
</dbReference>
<protein>
    <recommendedName>
        <fullName evidence="7">Citrate synthase</fullName>
    </recommendedName>
</protein>
<dbReference type="AlphaFoldDB" id="A0A2A2GFT0"/>
<proteinExistence type="inferred from homology"/>
<dbReference type="PRINTS" id="PR00143">
    <property type="entry name" value="CITRTSNTHASE"/>
</dbReference>
<dbReference type="InterPro" id="IPR036969">
    <property type="entry name" value="Citrate_synthase_sf"/>
</dbReference>
<dbReference type="InterPro" id="IPR019810">
    <property type="entry name" value="Citrate_synthase_AS"/>
</dbReference>
<feature type="active site" evidence="8">
    <location>
        <position position="324"/>
    </location>
</feature>
<gene>
    <name evidence="10" type="ORF">CK503_01250</name>
</gene>
<evidence type="ECO:0000256" key="3">
    <source>
        <dbReference type="ARBA" id="ARBA00022532"/>
    </source>
</evidence>
<organism evidence="10 11">
    <name type="scientific">Fodinibius salipaludis</name>
    <dbReference type="NCBI Taxonomy" id="2032627"/>
    <lineage>
        <taxon>Bacteria</taxon>
        <taxon>Pseudomonadati</taxon>
        <taxon>Balneolota</taxon>
        <taxon>Balneolia</taxon>
        <taxon>Balneolales</taxon>
        <taxon>Balneolaceae</taxon>
        <taxon>Fodinibius</taxon>
    </lineage>
</organism>
<dbReference type="GO" id="GO:0050440">
    <property type="term" value="F:2-methylcitrate synthase activity"/>
    <property type="evidence" value="ECO:0007669"/>
    <property type="project" value="UniProtKB-EC"/>
</dbReference>
<dbReference type="GO" id="GO:0006099">
    <property type="term" value="P:tricarboxylic acid cycle"/>
    <property type="evidence" value="ECO:0007669"/>
    <property type="project" value="UniProtKB-UniPathway"/>
</dbReference>
<evidence type="ECO:0000256" key="4">
    <source>
        <dbReference type="ARBA" id="ARBA00022679"/>
    </source>
</evidence>
<dbReference type="InterPro" id="IPR011278">
    <property type="entry name" value="2-MeCitrate/Citrate_synth_II"/>
</dbReference>
<evidence type="ECO:0000313" key="10">
    <source>
        <dbReference type="EMBL" id="PAU95715.1"/>
    </source>
</evidence>
<dbReference type="PIRSF" id="PIRSF001369">
    <property type="entry name" value="Citrate_synth"/>
    <property type="match status" value="1"/>
</dbReference>
<dbReference type="PANTHER" id="PTHR11739:SF4">
    <property type="entry name" value="CITRATE SYNTHASE, PEROXISOMAL"/>
    <property type="match status" value="1"/>
</dbReference>
<dbReference type="InterPro" id="IPR024176">
    <property type="entry name" value="Citrate_synthase_bac-typ"/>
</dbReference>
<evidence type="ECO:0000256" key="8">
    <source>
        <dbReference type="PIRSR" id="PIRSR001369-1"/>
    </source>
</evidence>
<dbReference type="InterPro" id="IPR016142">
    <property type="entry name" value="Citrate_synth-like_lrg_a-sub"/>
</dbReference>
<dbReference type="RefSeq" id="WP_095604960.1">
    <property type="nucleotide sequence ID" value="NZ_NSKE01000001.1"/>
</dbReference>
<dbReference type="SUPFAM" id="SSF48256">
    <property type="entry name" value="Citrate synthase"/>
    <property type="match status" value="1"/>
</dbReference>
<evidence type="ECO:0000256" key="1">
    <source>
        <dbReference type="ARBA" id="ARBA00004751"/>
    </source>
</evidence>
<dbReference type="InterPro" id="IPR002020">
    <property type="entry name" value="Citrate_synthase"/>
</dbReference>
<evidence type="ECO:0000256" key="7">
    <source>
        <dbReference type="PIRNR" id="PIRNR001369"/>
    </source>
</evidence>
<comment type="catalytic activity">
    <reaction evidence="6">
        <text>oxaloacetate + acetyl-CoA + H2O = citrate + CoA + H(+)</text>
        <dbReference type="Rhea" id="RHEA:16845"/>
        <dbReference type="ChEBI" id="CHEBI:15377"/>
        <dbReference type="ChEBI" id="CHEBI:15378"/>
        <dbReference type="ChEBI" id="CHEBI:16452"/>
        <dbReference type="ChEBI" id="CHEBI:16947"/>
        <dbReference type="ChEBI" id="CHEBI:57287"/>
        <dbReference type="ChEBI" id="CHEBI:57288"/>
        <dbReference type="EC" id="2.3.3.16"/>
    </reaction>
</comment>
<accession>A0A2A2GFT0</accession>
<feature type="active site" evidence="8">
    <location>
        <position position="273"/>
    </location>
</feature>
<evidence type="ECO:0000256" key="2">
    <source>
        <dbReference type="ARBA" id="ARBA00010566"/>
    </source>
</evidence>
<dbReference type="GO" id="GO:0005829">
    <property type="term" value="C:cytosol"/>
    <property type="evidence" value="ECO:0007669"/>
    <property type="project" value="TreeGrafter"/>
</dbReference>
<evidence type="ECO:0000256" key="5">
    <source>
        <dbReference type="ARBA" id="ARBA00049052"/>
    </source>
</evidence>
<sequence length="387" mass="43698">MAESTNTEIDLSQYPHINKGLAGIVAFSSTKSFIDGEKGELIYAGYDIDTLAENASFEEVCFLLWNDRLPNQEELDGLNTKLQNNRELPEPVLNYIKSTSKNAEPMAVLRTAVSMLGDFHEVQTDDDKEFRLNQAISITAKIPTVIAAFDRARNGKNIVAPLDEKSTAYNFLYMLNDEEPGEKAEQTMNLCLILHAEHGMNASTFTNRAICSTESDMYSSVTGAIGALKGPLHGGANQQVMNMLMDIEEKDADPVEYVHGRLERKEKIMGFGHRVYKTMDPRARILRGMSKELSEETGHENLYEWSEAILKTMKDEKDIDPNVDFFSATVYYSMGIKPDLYTCIFAMSRVSGWTGHYIEQAENNRLVRPRAMYVGEKNKDWVPVENR</sequence>
<evidence type="ECO:0000256" key="9">
    <source>
        <dbReference type="RuleBase" id="RU003406"/>
    </source>
</evidence>
<dbReference type="NCBIfam" id="TIGR01800">
    <property type="entry name" value="cit_synth_II"/>
    <property type="match status" value="1"/>
</dbReference>
<dbReference type="Proteomes" id="UP000218831">
    <property type="component" value="Unassembled WGS sequence"/>
</dbReference>
<comment type="caution">
    <text evidence="10">The sequence shown here is derived from an EMBL/GenBank/DDBJ whole genome shotgun (WGS) entry which is preliminary data.</text>
</comment>
<keyword evidence="11" id="KW-1185">Reference proteome</keyword>
<dbReference type="Gene3D" id="1.10.230.10">
    <property type="entry name" value="Cytochrome P450-Terp, domain 2"/>
    <property type="match status" value="1"/>
</dbReference>
<keyword evidence="10" id="KW-0012">Acyltransferase</keyword>
<keyword evidence="3" id="KW-0816">Tricarboxylic acid cycle</keyword>
<comment type="pathway">
    <text evidence="1">Carbohydrate metabolism; tricarboxylic acid cycle; isocitrate from oxaloacetate: step 1/2.</text>
</comment>
<dbReference type="Gene3D" id="1.10.580.10">
    <property type="entry name" value="Citrate Synthase, domain 1"/>
    <property type="match status" value="1"/>
</dbReference>
<dbReference type="Pfam" id="PF00285">
    <property type="entry name" value="Citrate_synt"/>
    <property type="match status" value="1"/>
</dbReference>
<dbReference type="GO" id="GO:0005975">
    <property type="term" value="P:carbohydrate metabolic process"/>
    <property type="evidence" value="ECO:0007669"/>
    <property type="project" value="TreeGrafter"/>
</dbReference>
<dbReference type="InterPro" id="IPR016143">
    <property type="entry name" value="Citrate_synth-like_sm_a-sub"/>
</dbReference>
<comment type="catalytic activity">
    <reaction evidence="5">
        <text>propanoyl-CoA + oxaloacetate + H2O = (2S,3S)-2-methylcitrate + CoA + H(+)</text>
        <dbReference type="Rhea" id="RHEA:23780"/>
        <dbReference type="ChEBI" id="CHEBI:15377"/>
        <dbReference type="ChEBI" id="CHEBI:15378"/>
        <dbReference type="ChEBI" id="CHEBI:16452"/>
        <dbReference type="ChEBI" id="CHEBI:57287"/>
        <dbReference type="ChEBI" id="CHEBI:57392"/>
        <dbReference type="ChEBI" id="CHEBI:58853"/>
        <dbReference type="EC" id="2.3.3.5"/>
    </reaction>
</comment>
<comment type="similarity">
    <text evidence="2 7 9">Belongs to the citrate synthase family.</text>
</comment>
<dbReference type="FunFam" id="1.10.230.10:FF:000003">
    <property type="entry name" value="Citrate synthase"/>
    <property type="match status" value="1"/>
</dbReference>
<dbReference type="PANTHER" id="PTHR11739">
    <property type="entry name" value="CITRATE SYNTHASE"/>
    <property type="match status" value="1"/>
</dbReference>
<reference evidence="10 11" key="1">
    <citation type="submission" date="2017-08" db="EMBL/GenBank/DDBJ databases">
        <title>Aliifodinibius alkalisoli sp. nov., isolated from saline alkaline soil.</title>
        <authorList>
            <person name="Liu D."/>
            <person name="Zhang G."/>
        </authorList>
    </citation>
    <scope>NUCLEOTIDE SEQUENCE [LARGE SCALE GENOMIC DNA]</scope>
    <source>
        <strain evidence="10 11">WN023</strain>
    </source>
</reference>